<dbReference type="RefSeq" id="WP_210228396.1">
    <property type="nucleotide sequence ID" value="NZ_CP076022.1"/>
</dbReference>
<keyword evidence="2" id="KW-1185">Reference proteome</keyword>
<dbReference type="Proteomes" id="UP000676885">
    <property type="component" value="Chromosome"/>
</dbReference>
<reference evidence="1 2" key="1">
    <citation type="submission" date="2021-05" db="EMBL/GenBank/DDBJ databases">
        <title>Novel species in genus Arthrobacter.</title>
        <authorList>
            <person name="Zhang G."/>
        </authorList>
    </citation>
    <scope>NUCLEOTIDE SEQUENCE [LARGE SCALE GENOMIC DNA]</scope>
    <source>
        <strain evidence="2">zg-ZUI227</strain>
    </source>
</reference>
<protein>
    <submittedName>
        <fullName evidence="1">Uncharacterized protein</fullName>
    </submittedName>
</protein>
<gene>
    <name evidence="1" type="ORF">KKR91_07750</name>
</gene>
<dbReference type="EMBL" id="CP076022">
    <property type="protein sequence ID" value="QWC11431.1"/>
    <property type="molecule type" value="Genomic_DNA"/>
</dbReference>
<evidence type="ECO:0000313" key="1">
    <source>
        <dbReference type="EMBL" id="QWC11431.1"/>
    </source>
</evidence>
<dbReference type="AlphaFoldDB" id="A0A975M7K3"/>
<organism evidence="1 2">
    <name type="scientific">Arthrobacter jiangjiafuii</name>
    <dbReference type="NCBI Taxonomy" id="2817475"/>
    <lineage>
        <taxon>Bacteria</taxon>
        <taxon>Bacillati</taxon>
        <taxon>Actinomycetota</taxon>
        <taxon>Actinomycetes</taxon>
        <taxon>Micrococcales</taxon>
        <taxon>Micrococcaceae</taxon>
        <taxon>Arthrobacter</taxon>
    </lineage>
</organism>
<name>A0A975M7K3_9MICC</name>
<sequence length="177" mass="19888">MPLLKGEHLSEWVRIQARSKRNYVWLDVYGQGKPKITGAPWYMPDGVTSVYPFIEDWRPEELPFPVWLAPYNGGKTYGDMLWTGGITLKIASTRFIEALCAAEVTGYRTFDVEVRDHAGSPVEGYIGFATDPSPGSDIQNLYDQTGQNYAFIATRRVVEALHDHGADQLDISPYTPD</sequence>
<evidence type="ECO:0000313" key="2">
    <source>
        <dbReference type="Proteomes" id="UP000676885"/>
    </source>
</evidence>
<accession>A0A975M7K3</accession>
<proteinExistence type="predicted"/>
<dbReference type="KEGG" id="ajg:KKR91_07750"/>